<dbReference type="InterPro" id="IPR026173">
    <property type="entry name" value="SPAG17"/>
</dbReference>
<evidence type="ECO:0000313" key="3">
    <source>
        <dbReference type="Proteomes" id="UP001148018"/>
    </source>
</evidence>
<gene>
    <name evidence="2" type="ORF">NHX12_013987</name>
</gene>
<dbReference type="AlphaFoldDB" id="A0A9Q0I6E6"/>
<dbReference type="GO" id="GO:1990716">
    <property type="term" value="C:axonemal central apparatus"/>
    <property type="evidence" value="ECO:0007669"/>
    <property type="project" value="TreeGrafter"/>
</dbReference>
<evidence type="ECO:0000313" key="2">
    <source>
        <dbReference type="EMBL" id="KAJ3585266.1"/>
    </source>
</evidence>
<proteinExistence type="predicted"/>
<dbReference type="PANTHER" id="PTHR21963:SF1">
    <property type="entry name" value="SPERM-ASSOCIATED ANTIGEN 17"/>
    <property type="match status" value="1"/>
</dbReference>
<dbReference type="GO" id="GO:0003351">
    <property type="term" value="P:epithelial cilium movement involved in extracellular fluid movement"/>
    <property type="evidence" value="ECO:0007669"/>
    <property type="project" value="TreeGrafter"/>
</dbReference>
<name>A0A9Q0I6E6_9TELE</name>
<dbReference type="GO" id="GO:1904158">
    <property type="term" value="P:axonemal central apparatus assembly"/>
    <property type="evidence" value="ECO:0007669"/>
    <property type="project" value="TreeGrafter"/>
</dbReference>
<evidence type="ECO:0008006" key="4">
    <source>
        <dbReference type="Google" id="ProtNLM"/>
    </source>
</evidence>
<dbReference type="PANTHER" id="PTHR21963">
    <property type="entry name" value="PF6"/>
    <property type="match status" value="1"/>
</dbReference>
<feature type="region of interest" description="Disordered" evidence="1">
    <location>
        <begin position="785"/>
        <end position="809"/>
    </location>
</feature>
<dbReference type="GO" id="GO:0005576">
    <property type="term" value="C:extracellular region"/>
    <property type="evidence" value="ECO:0007669"/>
    <property type="project" value="GOC"/>
</dbReference>
<protein>
    <recommendedName>
        <fullName evidence="4">Sperm-associated antigen 17-like</fullName>
    </recommendedName>
</protein>
<dbReference type="EMBL" id="JANIIK010000118">
    <property type="protein sequence ID" value="KAJ3585266.1"/>
    <property type="molecule type" value="Genomic_DNA"/>
</dbReference>
<comment type="caution">
    <text evidence="2">The sequence shown here is derived from an EMBL/GenBank/DDBJ whole genome shotgun (WGS) entry which is preliminary data.</text>
</comment>
<keyword evidence="3" id="KW-1185">Reference proteome</keyword>
<dbReference type="OrthoDB" id="10257153at2759"/>
<reference evidence="2" key="1">
    <citation type="submission" date="2022-07" db="EMBL/GenBank/DDBJ databases">
        <title>Chromosome-level genome of Muraenolepis orangiensis.</title>
        <authorList>
            <person name="Kim J."/>
        </authorList>
    </citation>
    <scope>NUCLEOTIDE SEQUENCE</scope>
    <source>
        <strain evidence="2">KU_S4_2022</strain>
        <tissue evidence="2">Muscle</tissue>
    </source>
</reference>
<feature type="compositionally biased region" description="Basic and acidic residues" evidence="1">
    <location>
        <begin position="728"/>
        <end position="737"/>
    </location>
</feature>
<accession>A0A9Q0I6E6</accession>
<sequence>MPPKRAKKTAPAADTSWETGLKSAQFEEVCVCFECWWKACVSLLAGGTPADEELMGPLQLAVQQPQRRLFTLVSQEAIVATIHHLGNPKAKKPKDVAMFHEVTEQAMVLLDAGQEVPCELMANILKFQLLQVKASDQQRMATKKGSEEKSKAGPASATKHKASGNRANEDTPPAGVTVERQTKLRRRGEDIQTPKYIDDEPEGGPQHYFLLTGFLEAQLLPALEAVGVRVDNVIRVQQERGHYNTPERRDSSVVSSERPRGSQKHCVFWSSLGDVLDRGPALSTLQDVARLCYTLALGSDIFEGVAHLIYNSLDWRRQHQNYLDHMSLITIPTVIDESLQSSRSEDAPQLLSRDVDMRYYDNLLNQLPPEACSVPLILHCMLEQVVMLPPGYREHIAKAELDPYPPVLDSHLTSCMLENLLPLAGTEEERSHMLDTVLTLAPGQQHSKNMFSLVDMDIFKGSRLRSLSDYCHVEHHDANVFPQGYRMGGQLINVSGQLQHLFPSDGGRITVEKEGHWITTAPSGARVCTVGSTHEHIPTASVLSVHATDPLSQAVMITRQDRVLRVQNTDGTLTVEHADGTTITSFYQEKTSTHRHTERGPHAERVVLVEREGLASVALFPESGEAHVFLPDGTLVVGDGYGVYRVFPSSTGKLLIGQDGTCVYSTDPAPSSPGSQSGSYRLSTTHTVTCDITDPEGNHFQVKQSGQVSVHLSSASTTLDQETGGDLHTQHGEHSARQDGSGAELLESQEVERLLRQADSEPSRLPGQQSLIIRPPNLRNHNCRTYPERKSPVPPLGSDPGRGPAVRGRPPVQALQVQELRVYPPTSGRLRDTLDCQLKGFMEHLLMRKQLSDDMKLLPETTDAGHACDHRTAGKDLATLYNKTVVAPMLLSDSPEESSRTE</sequence>
<feature type="compositionally biased region" description="Polar residues" evidence="1">
    <location>
        <begin position="707"/>
        <end position="721"/>
    </location>
</feature>
<feature type="non-terminal residue" evidence="2">
    <location>
        <position position="1"/>
    </location>
</feature>
<evidence type="ECO:0000256" key="1">
    <source>
        <dbReference type="SAM" id="MobiDB-lite"/>
    </source>
</evidence>
<organism evidence="2 3">
    <name type="scientific">Muraenolepis orangiensis</name>
    <name type="common">Patagonian moray cod</name>
    <dbReference type="NCBI Taxonomy" id="630683"/>
    <lineage>
        <taxon>Eukaryota</taxon>
        <taxon>Metazoa</taxon>
        <taxon>Chordata</taxon>
        <taxon>Craniata</taxon>
        <taxon>Vertebrata</taxon>
        <taxon>Euteleostomi</taxon>
        <taxon>Actinopterygii</taxon>
        <taxon>Neopterygii</taxon>
        <taxon>Teleostei</taxon>
        <taxon>Neoteleostei</taxon>
        <taxon>Acanthomorphata</taxon>
        <taxon>Zeiogadaria</taxon>
        <taxon>Gadariae</taxon>
        <taxon>Gadiformes</taxon>
        <taxon>Muraenolepidoidei</taxon>
        <taxon>Muraenolepididae</taxon>
        <taxon>Muraenolepis</taxon>
    </lineage>
</organism>
<dbReference type="Proteomes" id="UP001148018">
    <property type="component" value="Unassembled WGS sequence"/>
</dbReference>
<feature type="region of interest" description="Disordered" evidence="1">
    <location>
        <begin position="140"/>
        <end position="179"/>
    </location>
</feature>
<feature type="region of interest" description="Disordered" evidence="1">
    <location>
        <begin position="707"/>
        <end position="743"/>
    </location>
</feature>